<dbReference type="Proteomes" id="UP000494102">
    <property type="component" value="Unassembled WGS sequence"/>
</dbReference>
<dbReference type="InterPro" id="IPR023346">
    <property type="entry name" value="Lysozyme-like_dom_sf"/>
</dbReference>
<accession>A0A6J5K2U9</accession>
<feature type="domain" description="Transglycosylase SLT" evidence="1">
    <location>
        <begin position="9"/>
        <end position="105"/>
    </location>
</feature>
<gene>
    <name evidence="2" type="primary">virB1</name>
    <name evidence="2" type="ORF">LMG9964_02414</name>
</gene>
<evidence type="ECO:0000313" key="2">
    <source>
        <dbReference type="EMBL" id="CAB4048773.1"/>
    </source>
</evidence>
<name>A0A6J5K2U9_9BURK</name>
<sequence length="215" mass="22793">MPLDFLTLAQQCAPQISPVTMAAVVRAESGFNPYAIGVVHGRLLWQPTTEAQARVTARALEAQGWRFSVGLAQVNRANWPRYGITEQNAFNPCRNLAAGAAILEGCFLLARRGHGDAQVALRDSLSCYASGNFSTGYRTGYVQRVVNGAQQSVPVSWVNRAPVAPTVPAIAPIPVVRETSEPSADPAPIKSVIDSRPRPDEGVAGAVGQGSAVVF</sequence>
<dbReference type="Gene3D" id="1.10.530.10">
    <property type="match status" value="1"/>
</dbReference>
<dbReference type="InterPro" id="IPR008258">
    <property type="entry name" value="Transglycosylase_SLT_dom_1"/>
</dbReference>
<dbReference type="SUPFAM" id="SSF53955">
    <property type="entry name" value="Lysozyme-like"/>
    <property type="match status" value="1"/>
</dbReference>
<dbReference type="GeneID" id="27797403"/>
<evidence type="ECO:0000313" key="3">
    <source>
        <dbReference type="Proteomes" id="UP000494102"/>
    </source>
</evidence>
<reference evidence="2 3" key="1">
    <citation type="submission" date="2020-04" db="EMBL/GenBank/DDBJ databases">
        <authorList>
            <person name="De Canck E."/>
        </authorList>
    </citation>
    <scope>NUCLEOTIDE SEQUENCE [LARGE SCALE GENOMIC DNA]</scope>
    <source>
        <strain evidence="2 3">LMG 9964</strain>
    </source>
</reference>
<dbReference type="CDD" id="cd16892">
    <property type="entry name" value="LT_VirB1-like"/>
    <property type="match status" value="1"/>
</dbReference>
<evidence type="ECO:0000259" key="1">
    <source>
        <dbReference type="Pfam" id="PF01464"/>
    </source>
</evidence>
<dbReference type="Pfam" id="PF01464">
    <property type="entry name" value="SLT"/>
    <property type="match status" value="1"/>
</dbReference>
<dbReference type="AlphaFoldDB" id="A0A6J5K2U9"/>
<dbReference type="RefSeq" id="WP_015003005.1">
    <property type="nucleotide sequence ID" value="NZ_CADILN010000002.1"/>
</dbReference>
<dbReference type="EMBL" id="CADILN010000002">
    <property type="protein sequence ID" value="CAB4048773.1"/>
    <property type="molecule type" value="Genomic_DNA"/>
</dbReference>
<proteinExistence type="predicted"/>
<organism evidence="2 3">
    <name type="scientific">Paraburkholderia phenoliruptrix</name>
    <dbReference type="NCBI Taxonomy" id="252970"/>
    <lineage>
        <taxon>Bacteria</taxon>
        <taxon>Pseudomonadati</taxon>
        <taxon>Pseudomonadota</taxon>
        <taxon>Betaproteobacteria</taxon>
        <taxon>Burkholderiales</taxon>
        <taxon>Burkholderiaceae</taxon>
        <taxon>Paraburkholderia</taxon>
    </lineage>
</organism>
<protein>
    <submittedName>
        <fullName evidence="2">Type IV secretion system protein virB1</fullName>
    </submittedName>
</protein>